<dbReference type="RefSeq" id="XP_045962745.1">
    <property type="nucleotide sequence ID" value="XM_046106984.1"/>
</dbReference>
<accession>A0A9P8UUE5</accession>
<comment type="caution">
    <text evidence="1">The sequence shown here is derived from an EMBL/GenBank/DDBJ whole genome shotgun (WGS) entry which is preliminary data.</text>
</comment>
<dbReference type="GeneID" id="70135875"/>
<reference evidence="1" key="1">
    <citation type="journal article" date="2021" name="Nat. Commun.">
        <title>Genetic determinants of endophytism in the Arabidopsis root mycobiome.</title>
        <authorList>
            <person name="Mesny F."/>
            <person name="Miyauchi S."/>
            <person name="Thiergart T."/>
            <person name="Pickel B."/>
            <person name="Atanasova L."/>
            <person name="Karlsson M."/>
            <person name="Huettel B."/>
            <person name="Barry K.W."/>
            <person name="Haridas S."/>
            <person name="Chen C."/>
            <person name="Bauer D."/>
            <person name="Andreopoulos W."/>
            <person name="Pangilinan J."/>
            <person name="LaButti K."/>
            <person name="Riley R."/>
            <person name="Lipzen A."/>
            <person name="Clum A."/>
            <person name="Drula E."/>
            <person name="Henrissat B."/>
            <person name="Kohler A."/>
            <person name="Grigoriev I.V."/>
            <person name="Martin F.M."/>
            <person name="Hacquard S."/>
        </authorList>
    </citation>
    <scope>NUCLEOTIDE SEQUENCE</scope>
    <source>
        <strain evidence="1">MPI-SDFR-AT-0073</strain>
    </source>
</reference>
<protein>
    <submittedName>
        <fullName evidence="1">Uncharacterized protein</fullName>
    </submittedName>
</protein>
<dbReference type="Proteomes" id="UP000758603">
    <property type="component" value="Unassembled WGS sequence"/>
</dbReference>
<keyword evidence="2" id="KW-1185">Reference proteome</keyword>
<organism evidence="1 2">
    <name type="scientific">Truncatella angustata</name>
    <dbReference type="NCBI Taxonomy" id="152316"/>
    <lineage>
        <taxon>Eukaryota</taxon>
        <taxon>Fungi</taxon>
        <taxon>Dikarya</taxon>
        <taxon>Ascomycota</taxon>
        <taxon>Pezizomycotina</taxon>
        <taxon>Sordariomycetes</taxon>
        <taxon>Xylariomycetidae</taxon>
        <taxon>Amphisphaeriales</taxon>
        <taxon>Sporocadaceae</taxon>
        <taxon>Truncatella</taxon>
    </lineage>
</organism>
<evidence type="ECO:0000313" key="2">
    <source>
        <dbReference type="Proteomes" id="UP000758603"/>
    </source>
</evidence>
<dbReference type="OrthoDB" id="4725531at2759"/>
<dbReference type="EMBL" id="JAGPXC010000002">
    <property type="protein sequence ID" value="KAH6658511.1"/>
    <property type="molecule type" value="Genomic_DNA"/>
</dbReference>
<gene>
    <name evidence="1" type="ORF">BKA67DRAFT_656701</name>
</gene>
<name>A0A9P8UUE5_9PEZI</name>
<proteinExistence type="predicted"/>
<evidence type="ECO:0000313" key="1">
    <source>
        <dbReference type="EMBL" id="KAH6658511.1"/>
    </source>
</evidence>
<sequence length="242" mass="27693">MFRVFREGWRSLSAAKPHFSPTATTRYRISQRLLKQRVQSSFSRQPRGPASQYTVLRSGFYGTIYLSIALLVTDETLDWTTRQNVGIEAVQEITRAETHEEQLKRFWALGPALLKAHTGTDVQHHDPIQPTEDSGLEEDLEVRTMTAPDPESPGTDLLLCQAAFVHEEEPEFYVSTHHNRMADAAHSLSPGFEEFARSQNVKKGALLLIHPDGNWYCLYYDGRRWLNMIFLEWQTAESMGLP</sequence>
<dbReference type="AlphaFoldDB" id="A0A9P8UUE5"/>